<accession>H5SJP5</accession>
<reference evidence="3" key="2">
    <citation type="journal article" date="2012" name="PLoS ONE">
        <title>A Deeply Branching Thermophilic Bacterium with an Ancient Acetyl-CoA Pathway Dominates a Subsurface Ecosystem.</title>
        <authorList>
            <person name="Takami H."/>
            <person name="Noguchi H."/>
            <person name="Takaki Y."/>
            <person name="Uchiyama I."/>
            <person name="Toyoda A."/>
            <person name="Nishi S."/>
            <person name="Chee G.-J."/>
            <person name="Arai W."/>
            <person name="Nunoura T."/>
            <person name="Itoh T."/>
            <person name="Hattori M."/>
            <person name="Takai K."/>
        </authorList>
    </citation>
    <scope>NUCLEOTIDE SEQUENCE</scope>
</reference>
<organism evidence="3">
    <name type="scientific">uncultured Planctomycetota bacterium</name>
    <dbReference type="NCBI Taxonomy" id="120965"/>
    <lineage>
        <taxon>Bacteria</taxon>
        <taxon>Pseudomonadati</taxon>
        <taxon>Planctomycetota</taxon>
        <taxon>environmental samples</taxon>
    </lineage>
</organism>
<dbReference type="InterPro" id="IPR011453">
    <property type="entry name" value="DUF1559"/>
</dbReference>
<feature type="domain" description="DUF1559" evidence="2">
    <location>
        <begin position="36"/>
        <end position="298"/>
    </location>
</feature>
<proteinExistence type="predicted"/>
<keyword evidence="1" id="KW-0472">Membrane</keyword>
<reference evidence="3" key="1">
    <citation type="journal article" date="2005" name="Environ. Microbiol.">
        <title>Genetic and functional properties of uncultivated thermophilic crenarchaeotes from a subsurface gold mine as revealed by analysis of genome fragments.</title>
        <authorList>
            <person name="Nunoura T."/>
            <person name="Hirayama H."/>
            <person name="Takami H."/>
            <person name="Oida H."/>
            <person name="Nishi S."/>
            <person name="Shimamura S."/>
            <person name="Suzuki Y."/>
            <person name="Inagaki F."/>
            <person name="Takai K."/>
            <person name="Nealson K.H."/>
            <person name="Horikoshi K."/>
        </authorList>
    </citation>
    <scope>NUCLEOTIDE SEQUENCE</scope>
</reference>
<dbReference type="AlphaFoldDB" id="H5SJP5"/>
<dbReference type="InterPro" id="IPR012902">
    <property type="entry name" value="N_methyl_site"/>
</dbReference>
<dbReference type="Gene3D" id="3.30.700.10">
    <property type="entry name" value="Glycoprotein, Type 4 Pilin"/>
    <property type="match status" value="1"/>
</dbReference>
<dbReference type="Pfam" id="PF07963">
    <property type="entry name" value="N_methyl"/>
    <property type="match status" value="1"/>
</dbReference>
<gene>
    <name evidence="3" type="ORF">HGMM_F37F03C04</name>
</gene>
<dbReference type="NCBIfam" id="TIGR02532">
    <property type="entry name" value="IV_pilin_GFxxxE"/>
    <property type="match status" value="1"/>
</dbReference>
<dbReference type="PANTHER" id="PTHR30093:SF2">
    <property type="entry name" value="TYPE II SECRETION SYSTEM PROTEIN H"/>
    <property type="match status" value="1"/>
</dbReference>
<evidence type="ECO:0000313" key="3">
    <source>
        <dbReference type="EMBL" id="BAL56381.1"/>
    </source>
</evidence>
<dbReference type="SUPFAM" id="SSF54523">
    <property type="entry name" value="Pili subunits"/>
    <property type="match status" value="1"/>
</dbReference>
<name>H5SJP5_9BACT</name>
<dbReference type="EMBL" id="AP011746">
    <property type="protein sequence ID" value="BAL56381.1"/>
    <property type="molecule type" value="Genomic_DNA"/>
</dbReference>
<sequence>MSTTPGLRRRAFTLIELLVVIAIIGLLMALLLPAIQRVREASNRMRCGNNLSQIAIAFHNHHNDYGYFPTGGASINNDPATTANFTLSRIMIGGQPATGPDQTWGWAYQILPYMEQDSLWRNPNDNLIRQTPIPAYFCPSRRQPRVDVNGIAQIDYAGCGGAFEGQTGLFAPGWGAVVIRHASGAIVTRTPSEAPPFVRVASLDGGFPDGTSNTFLAGEKYIRKRQYNRGPHEDRDSFAAGFVCDTVRWARAPNQNLPQPLPDDTTDAPRRFGSAHVARVNFVFVDRSVRSLSYRIDQTIFYLLAVKEDGLPINLASIQ</sequence>
<dbReference type="Pfam" id="PF07596">
    <property type="entry name" value="SBP_bac_10"/>
    <property type="match status" value="1"/>
</dbReference>
<keyword evidence="1" id="KW-1133">Transmembrane helix</keyword>
<evidence type="ECO:0000256" key="1">
    <source>
        <dbReference type="SAM" id="Phobius"/>
    </source>
</evidence>
<protein>
    <submittedName>
        <fullName evidence="3">Hypothetical conserved protein</fullName>
    </submittedName>
</protein>
<dbReference type="PANTHER" id="PTHR30093">
    <property type="entry name" value="GENERAL SECRETION PATHWAY PROTEIN G"/>
    <property type="match status" value="1"/>
</dbReference>
<keyword evidence="1" id="KW-0812">Transmembrane</keyword>
<dbReference type="InterPro" id="IPR045584">
    <property type="entry name" value="Pilin-like"/>
</dbReference>
<evidence type="ECO:0000259" key="2">
    <source>
        <dbReference type="Pfam" id="PF07596"/>
    </source>
</evidence>
<feature type="transmembrane region" description="Helical" evidence="1">
    <location>
        <begin position="12"/>
        <end position="35"/>
    </location>
</feature>